<evidence type="ECO:0000313" key="3">
    <source>
        <dbReference type="Proteomes" id="UP001497512"/>
    </source>
</evidence>
<feature type="region of interest" description="Disordered" evidence="1">
    <location>
        <begin position="70"/>
        <end position="93"/>
    </location>
</feature>
<gene>
    <name evidence="2" type="ORF">CSSPTR1EN2_LOCUS17450</name>
</gene>
<organism evidence="2 3">
    <name type="scientific">Sphagnum troendelagicum</name>
    <dbReference type="NCBI Taxonomy" id="128251"/>
    <lineage>
        <taxon>Eukaryota</taxon>
        <taxon>Viridiplantae</taxon>
        <taxon>Streptophyta</taxon>
        <taxon>Embryophyta</taxon>
        <taxon>Bryophyta</taxon>
        <taxon>Sphagnophytina</taxon>
        <taxon>Sphagnopsida</taxon>
        <taxon>Sphagnales</taxon>
        <taxon>Sphagnaceae</taxon>
        <taxon>Sphagnum</taxon>
    </lineage>
</organism>
<dbReference type="Gene3D" id="3.30.730.10">
    <property type="entry name" value="AP2/ERF domain"/>
    <property type="match status" value="1"/>
</dbReference>
<feature type="compositionally biased region" description="Polar residues" evidence="1">
    <location>
        <begin position="80"/>
        <end position="93"/>
    </location>
</feature>
<reference evidence="2" key="1">
    <citation type="submission" date="2024-02" db="EMBL/GenBank/DDBJ databases">
        <authorList>
            <consortium name="ELIXIR-Norway"/>
            <consortium name="Elixir Norway"/>
        </authorList>
    </citation>
    <scope>NUCLEOTIDE SEQUENCE</scope>
</reference>
<keyword evidence="3" id="KW-1185">Reference proteome</keyword>
<proteinExistence type="predicted"/>
<evidence type="ECO:0000313" key="2">
    <source>
        <dbReference type="EMBL" id="CAK9225336.1"/>
    </source>
</evidence>
<accession>A0ABP0ULR3</accession>
<dbReference type="InterPro" id="IPR036955">
    <property type="entry name" value="AP2/ERF_dom_sf"/>
</dbReference>
<name>A0ABP0ULR3_9BRYO</name>
<dbReference type="EMBL" id="OZ019897">
    <property type="protein sequence ID" value="CAK9225336.1"/>
    <property type="molecule type" value="Genomic_DNA"/>
</dbReference>
<evidence type="ECO:0000256" key="1">
    <source>
        <dbReference type="SAM" id="MobiDB-lite"/>
    </source>
</evidence>
<sequence>MALGFLMTEGALDLHVVGQNIMESQGMMFAPDTQEEAAMAYDRAAVKCQRVNAATTFQLSCYLGDIDKSPSHPAVPHGGDTSSEATSQAPVHD</sequence>
<dbReference type="Proteomes" id="UP001497512">
    <property type="component" value="Chromosome 5"/>
</dbReference>
<protein>
    <submittedName>
        <fullName evidence="2">Uncharacterized protein</fullName>
    </submittedName>
</protein>